<dbReference type="AlphaFoldDB" id="A0A426Y4V5"/>
<accession>A0A426Y4V5</accession>
<name>A0A426Y4V5_ENSVE</name>
<proteinExistence type="predicted"/>
<sequence>MLLSLRVVVDLSRGICWVCRRCLVAYTSVVGCRGSTTASLLASAGFCRCRPDDPLRRIITLLVSPSPSYTCAVAFVD</sequence>
<evidence type="ECO:0000313" key="2">
    <source>
        <dbReference type="Proteomes" id="UP000287651"/>
    </source>
</evidence>
<dbReference type="EMBL" id="AMZH03015044">
    <property type="protein sequence ID" value="RRT46650.1"/>
    <property type="molecule type" value="Genomic_DNA"/>
</dbReference>
<reference evidence="1 2" key="1">
    <citation type="journal article" date="2014" name="Agronomy (Basel)">
        <title>A Draft Genome Sequence for Ensete ventricosum, the Drought-Tolerant Tree Against Hunger.</title>
        <authorList>
            <person name="Harrison J."/>
            <person name="Moore K.A."/>
            <person name="Paszkiewicz K."/>
            <person name="Jones T."/>
            <person name="Grant M."/>
            <person name="Ambacheew D."/>
            <person name="Muzemil S."/>
            <person name="Studholme D.J."/>
        </authorList>
    </citation>
    <scope>NUCLEOTIDE SEQUENCE [LARGE SCALE GENOMIC DNA]</scope>
</reference>
<dbReference type="Proteomes" id="UP000287651">
    <property type="component" value="Unassembled WGS sequence"/>
</dbReference>
<comment type="caution">
    <text evidence="1">The sequence shown here is derived from an EMBL/GenBank/DDBJ whole genome shotgun (WGS) entry which is preliminary data.</text>
</comment>
<evidence type="ECO:0000313" key="1">
    <source>
        <dbReference type="EMBL" id="RRT46650.1"/>
    </source>
</evidence>
<protein>
    <submittedName>
        <fullName evidence="1">Uncharacterized protein</fullName>
    </submittedName>
</protein>
<organism evidence="1 2">
    <name type="scientific">Ensete ventricosum</name>
    <name type="common">Abyssinian banana</name>
    <name type="synonym">Musa ensete</name>
    <dbReference type="NCBI Taxonomy" id="4639"/>
    <lineage>
        <taxon>Eukaryota</taxon>
        <taxon>Viridiplantae</taxon>
        <taxon>Streptophyta</taxon>
        <taxon>Embryophyta</taxon>
        <taxon>Tracheophyta</taxon>
        <taxon>Spermatophyta</taxon>
        <taxon>Magnoliopsida</taxon>
        <taxon>Liliopsida</taxon>
        <taxon>Zingiberales</taxon>
        <taxon>Musaceae</taxon>
        <taxon>Ensete</taxon>
    </lineage>
</organism>
<gene>
    <name evidence="1" type="ORF">B296_00028328</name>
</gene>
<dbReference type="PROSITE" id="PS51257">
    <property type="entry name" value="PROKAR_LIPOPROTEIN"/>
    <property type="match status" value="1"/>
</dbReference>